<comment type="caution">
    <text evidence="1">The sequence shown here is derived from an EMBL/GenBank/DDBJ whole genome shotgun (WGS) entry which is preliminary data.</text>
</comment>
<evidence type="ECO:0000313" key="2">
    <source>
        <dbReference type="Proteomes" id="UP000821853"/>
    </source>
</evidence>
<dbReference type="OrthoDB" id="1517790at2759"/>
<accession>A0A9J6GWT6</accession>
<keyword evidence="2" id="KW-1185">Reference proteome</keyword>
<protein>
    <submittedName>
        <fullName evidence="1">Uncharacterized protein</fullName>
    </submittedName>
</protein>
<gene>
    <name evidence="1" type="ORF">HPB48_001389</name>
</gene>
<dbReference type="Proteomes" id="UP000821853">
    <property type="component" value="Chromosome 8"/>
</dbReference>
<name>A0A9J6GWT6_HAELO</name>
<proteinExistence type="predicted"/>
<sequence>MHCPGLRSLSLNNCLMLADGPVMPENAFEFLESADVETSDVKMTWKTTQFADLIASTSKKLRRLRVGNDGACSRFLKICCKNRFKISFPFLEDLALGTKVSLKVLGLLPDNLLKVSKIIPALRRIETDSYDPRLFFFLKVLMIE</sequence>
<reference evidence="1 2" key="1">
    <citation type="journal article" date="2020" name="Cell">
        <title>Large-Scale Comparative Analyses of Tick Genomes Elucidate Their Genetic Diversity and Vector Capacities.</title>
        <authorList>
            <consortium name="Tick Genome and Microbiome Consortium (TIGMIC)"/>
            <person name="Jia N."/>
            <person name="Wang J."/>
            <person name="Shi W."/>
            <person name="Du L."/>
            <person name="Sun Y."/>
            <person name="Zhan W."/>
            <person name="Jiang J.F."/>
            <person name="Wang Q."/>
            <person name="Zhang B."/>
            <person name="Ji P."/>
            <person name="Bell-Sakyi L."/>
            <person name="Cui X.M."/>
            <person name="Yuan T.T."/>
            <person name="Jiang B.G."/>
            <person name="Yang W.F."/>
            <person name="Lam T.T."/>
            <person name="Chang Q.C."/>
            <person name="Ding S.J."/>
            <person name="Wang X.J."/>
            <person name="Zhu J.G."/>
            <person name="Ruan X.D."/>
            <person name="Zhao L."/>
            <person name="Wei J.T."/>
            <person name="Ye R.Z."/>
            <person name="Que T.C."/>
            <person name="Du C.H."/>
            <person name="Zhou Y.H."/>
            <person name="Cheng J.X."/>
            <person name="Dai P.F."/>
            <person name="Guo W.B."/>
            <person name="Han X.H."/>
            <person name="Huang E.J."/>
            <person name="Li L.F."/>
            <person name="Wei W."/>
            <person name="Gao Y.C."/>
            <person name="Liu J.Z."/>
            <person name="Shao H.Z."/>
            <person name="Wang X."/>
            <person name="Wang C.C."/>
            <person name="Yang T.C."/>
            <person name="Huo Q.B."/>
            <person name="Li W."/>
            <person name="Chen H.Y."/>
            <person name="Chen S.E."/>
            <person name="Zhou L.G."/>
            <person name="Ni X.B."/>
            <person name="Tian J.H."/>
            <person name="Sheng Y."/>
            <person name="Liu T."/>
            <person name="Pan Y.S."/>
            <person name="Xia L.Y."/>
            <person name="Li J."/>
            <person name="Zhao F."/>
            <person name="Cao W.C."/>
        </authorList>
    </citation>
    <scope>NUCLEOTIDE SEQUENCE [LARGE SCALE GENOMIC DNA]</scope>
    <source>
        <strain evidence="1">HaeL-2018</strain>
    </source>
</reference>
<dbReference type="VEuPathDB" id="VectorBase:HLOH_057469"/>
<organism evidence="1 2">
    <name type="scientific">Haemaphysalis longicornis</name>
    <name type="common">Bush tick</name>
    <dbReference type="NCBI Taxonomy" id="44386"/>
    <lineage>
        <taxon>Eukaryota</taxon>
        <taxon>Metazoa</taxon>
        <taxon>Ecdysozoa</taxon>
        <taxon>Arthropoda</taxon>
        <taxon>Chelicerata</taxon>
        <taxon>Arachnida</taxon>
        <taxon>Acari</taxon>
        <taxon>Parasitiformes</taxon>
        <taxon>Ixodida</taxon>
        <taxon>Ixodoidea</taxon>
        <taxon>Ixodidae</taxon>
        <taxon>Haemaphysalinae</taxon>
        <taxon>Haemaphysalis</taxon>
    </lineage>
</organism>
<evidence type="ECO:0000313" key="1">
    <source>
        <dbReference type="EMBL" id="KAH9379994.1"/>
    </source>
</evidence>
<dbReference type="EMBL" id="JABSTR010000010">
    <property type="protein sequence ID" value="KAH9379994.1"/>
    <property type="molecule type" value="Genomic_DNA"/>
</dbReference>
<dbReference type="AlphaFoldDB" id="A0A9J6GWT6"/>